<evidence type="ECO:0000256" key="2">
    <source>
        <dbReference type="SAM" id="SignalP"/>
    </source>
</evidence>
<protein>
    <submittedName>
        <fullName evidence="3">Uncharacterized protein</fullName>
    </submittedName>
</protein>
<evidence type="ECO:0000256" key="1">
    <source>
        <dbReference type="SAM" id="MobiDB-lite"/>
    </source>
</evidence>
<keyword evidence="2" id="KW-0732">Signal</keyword>
<organism evidence="3 4">
    <name type="scientific">Lineolata rhizophorae</name>
    <dbReference type="NCBI Taxonomy" id="578093"/>
    <lineage>
        <taxon>Eukaryota</taxon>
        <taxon>Fungi</taxon>
        <taxon>Dikarya</taxon>
        <taxon>Ascomycota</taxon>
        <taxon>Pezizomycotina</taxon>
        <taxon>Dothideomycetes</taxon>
        <taxon>Dothideomycetes incertae sedis</taxon>
        <taxon>Lineolatales</taxon>
        <taxon>Lineolataceae</taxon>
        <taxon>Lineolata</taxon>
    </lineage>
</organism>
<evidence type="ECO:0000313" key="3">
    <source>
        <dbReference type="EMBL" id="KAF2462101.1"/>
    </source>
</evidence>
<feature type="compositionally biased region" description="Polar residues" evidence="1">
    <location>
        <begin position="53"/>
        <end position="93"/>
    </location>
</feature>
<feature type="chain" id="PRO_5025693805" evidence="2">
    <location>
        <begin position="43"/>
        <end position="109"/>
    </location>
</feature>
<feature type="region of interest" description="Disordered" evidence="1">
    <location>
        <begin position="50"/>
        <end position="109"/>
    </location>
</feature>
<name>A0A6A6PDR2_9PEZI</name>
<proteinExistence type="predicted"/>
<dbReference type="Proteomes" id="UP000799766">
    <property type="component" value="Unassembled WGS sequence"/>
</dbReference>
<reference evidence="3" key="1">
    <citation type="journal article" date="2020" name="Stud. Mycol.">
        <title>101 Dothideomycetes genomes: a test case for predicting lifestyles and emergence of pathogens.</title>
        <authorList>
            <person name="Haridas S."/>
            <person name="Albert R."/>
            <person name="Binder M."/>
            <person name="Bloem J."/>
            <person name="Labutti K."/>
            <person name="Salamov A."/>
            <person name="Andreopoulos B."/>
            <person name="Baker S."/>
            <person name="Barry K."/>
            <person name="Bills G."/>
            <person name="Bluhm B."/>
            <person name="Cannon C."/>
            <person name="Castanera R."/>
            <person name="Culley D."/>
            <person name="Daum C."/>
            <person name="Ezra D."/>
            <person name="Gonzalez J."/>
            <person name="Henrissat B."/>
            <person name="Kuo A."/>
            <person name="Liang C."/>
            <person name="Lipzen A."/>
            <person name="Lutzoni F."/>
            <person name="Magnuson J."/>
            <person name="Mondo S."/>
            <person name="Nolan M."/>
            <person name="Ohm R."/>
            <person name="Pangilinan J."/>
            <person name="Park H.-J."/>
            <person name="Ramirez L."/>
            <person name="Alfaro M."/>
            <person name="Sun H."/>
            <person name="Tritt A."/>
            <person name="Yoshinaga Y."/>
            <person name="Zwiers L.-H."/>
            <person name="Turgeon B."/>
            <person name="Goodwin S."/>
            <person name="Spatafora J."/>
            <person name="Crous P."/>
            <person name="Grigoriev I."/>
        </authorList>
    </citation>
    <scope>NUCLEOTIDE SEQUENCE</scope>
    <source>
        <strain evidence="3">ATCC 16933</strain>
    </source>
</reference>
<evidence type="ECO:0000313" key="4">
    <source>
        <dbReference type="Proteomes" id="UP000799766"/>
    </source>
</evidence>
<keyword evidence="4" id="KW-1185">Reference proteome</keyword>
<feature type="signal peptide" evidence="2">
    <location>
        <begin position="1"/>
        <end position="42"/>
    </location>
</feature>
<accession>A0A6A6PDR2</accession>
<dbReference type="AlphaFoldDB" id="A0A6A6PDR2"/>
<gene>
    <name evidence="3" type="ORF">BDY21DRAFT_330469</name>
</gene>
<sequence length="109" mass="12164">MVREMCVREAAMESAGSGRKVAARAWLWFWFLLLGALVCADSRRVQQCKHTEPLSNTGLTNKQNITAPHPSSQTPNRTGRIASTTRHLATQTAEHLALHDRWEQQGARG</sequence>
<dbReference type="EMBL" id="MU001670">
    <property type="protein sequence ID" value="KAF2462101.1"/>
    <property type="molecule type" value="Genomic_DNA"/>
</dbReference>